<dbReference type="RefSeq" id="WP_218865686.1">
    <property type="nucleotide sequence ID" value="NZ_JACCBF010000001.1"/>
</dbReference>
<dbReference type="PANTHER" id="PTHR30487:SF0">
    <property type="entry name" value="PREPILIN LEADER PEPTIDASE_N-METHYLTRANSFERASE-RELATED"/>
    <property type="match status" value="1"/>
</dbReference>
<comment type="caution">
    <text evidence="14">The sequence shown here is derived from an EMBL/GenBank/DDBJ whole genome shotgun (WGS) entry which is preliminary data.</text>
</comment>
<accession>A0A852RRH2</accession>
<evidence type="ECO:0000256" key="6">
    <source>
        <dbReference type="ARBA" id="ARBA00022989"/>
    </source>
</evidence>
<dbReference type="InterPro" id="IPR014032">
    <property type="entry name" value="Peptidase_A24A_bac"/>
</dbReference>
<dbReference type="GO" id="GO:0005886">
    <property type="term" value="C:plasma membrane"/>
    <property type="evidence" value="ECO:0007669"/>
    <property type="project" value="UniProtKB-SubCell"/>
</dbReference>
<keyword evidence="9 14" id="KW-0808">Transferase</keyword>
<evidence type="ECO:0000256" key="5">
    <source>
        <dbReference type="ARBA" id="ARBA00022692"/>
    </source>
</evidence>
<keyword evidence="7 11" id="KW-0472">Membrane</keyword>
<feature type="domain" description="Prepilin type IV endopeptidase peptidase" evidence="12">
    <location>
        <begin position="138"/>
        <end position="244"/>
    </location>
</feature>
<dbReference type="PRINTS" id="PR00864">
    <property type="entry name" value="PREPILNPTASE"/>
</dbReference>
<feature type="transmembrane region" description="Helical" evidence="11">
    <location>
        <begin position="155"/>
        <end position="174"/>
    </location>
</feature>
<dbReference type="EC" id="2.1.1.-" evidence="9"/>
<evidence type="ECO:0000256" key="1">
    <source>
        <dbReference type="ARBA" id="ARBA00004429"/>
    </source>
</evidence>
<dbReference type="EMBL" id="JACCBF010000001">
    <property type="protein sequence ID" value="NYD30544.1"/>
    <property type="molecule type" value="Genomic_DNA"/>
</dbReference>
<dbReference type="GO" id="GO:0032259">
    <property type="term" value="P:methylation"/>
    <property type="evidence" value="ECO:0007669"/>
    <property type="project" value="UniProtKB-KW"/>
</dbReference>
<dbReference type="EC" id="3.4.23.43" evidence="9"/>
<keyword evidence="6 11" id="KW-1133">Transmembrane helix</keyword>
<evidence type="ECO:0000313" key="15">
    <source>
        <dbReference type="Proteomes" id="UP000582231"/>
    </source>
</evidence>
<comment type="similarity">
    <text evidence="2 8">Belongs to the peptidase A24 family.</text>
</comment>
<keyword evidence="3" id="KW-1003">Cell membrane</keyword>
<dbReference type="GO" id="GO:0008168">
    <property type="term" value="F:methyltransferase activity"/>
    <property type="evidence" value="ECO:0007669"/>
    <property type="project" value="UniProtKB-KW"/>
</dbReference>
<sequence length="289" mass="30119">MGPDRRPRPAEEADHDPELESSALSEQQFLDLAVPVIAALLGLAIGSFLNVVAHRVPAGESVVSPPSACPRCGHEIRNRHNVPVLGWLVLRGRCFDCGEPISARYPLVETGTGLVFVLVALRFGTDDDGLRLLPAYLTFAAVAIALALIDLDVHRLPDAIVLPSYPVLAVLLAIGGDGHALLRAVEGGAILGAFFFVVWYIAPGGMGFGDVKLSGLVGAMTAYLTWGTFLVGAFLGFLLGAVAGVLLMAGGKAGRKTAVPFGPFMVLGAWSAILGAGNLGDAYLRSIGI</sequence>
<keyword evidence="15" id="KW-1185">Reference proteome</keyword>
<evidence type="ECO:0000259" key="12">
    <source>
        <dbReference type="Pfam" id="PF01478"/>
    </source>
</evidence>
<evidence type="ECO:0000256" key="8">
    <source>
        <dbReference type="RuleBase" id="RU003793"/>
    </source>
</evidence>
<keyword evidence="9 14" id="KW-0489">Methyltransferase</keyword>
<evidence type="ECO:0000256" key="9">
    <source>
        <dbReference type="RuleBase" id="RU003794"/>
    </source>
</evidence>
<feature type="region of interest" description="Disordered" evidence="10">
    <location>
        <begin position="1"/>
        <end position="20"/>
    </location>
</feature>
<feature type="transmembrane region" description="Helical" evidence="11">
    <location>
        <begin position="222"/>
        <end position="249"/>
    </location>
</feature>
<dbReference type="GO" id="GO:0004190">
    <property type="term" value="F:aspartic-type endopeptidase activity"/>
    <property type="evidence" value="ECO:0007669"/>
    <property type="project" value="UniProtKB-EC"/>
</dbReference>
<keyword evidence="9 14" id="KW-0378">Hydrolase</keyword>
<dbReference type="InterPro" id="IPR000045">
    <property type="entry name" value="Prepilin_IV_endopep_pep"/>
</dbReference>
<feature type="domain" description="Prepilin peptidase A24 N-terminal" evidence="13">
    <location>
        <begin position="40"/>
        <end position="123"/>
    </location>
</feature>
<comment type="subcellular location">
    <subcellularLocation>
        <location evidence="1">Cell inner membrane</location>
        <topology evidence="1">Multi-pass membrane protein</topology>
    </subcellularLocation>
    <subcellularLocation>
        <location evidence="9">Cell membrane</location>
        <topology evidence="9">Multi-pass membrane protein</topology>
    </subcellularLocation>
</comment>
<dbReference type="GO" id="GO:0006465">
    <property type="term" value="P:signal peptide processing"/>
    <property type="evidence" value="ECO:0007669"/>
    <property type="project" value="TreeGrafter"/>
</dbReference>
<comment type="function">
    <text evidence="9">Plays an essential role in type IV pili and type II pseudopili formation by proteolytically removing the leader sequence from substrate proteins and subsequently monomethylating the alpha-amino group of the newly exposed N-terminal phenylalanine.</text>
</comment>
<dbReference type="Pfam" id="PF06750">
    <property type="entry name" value="A24_N_bact"/>
    <property type="match status" value="1"/>
</dbReference>
<keyword evidence="9" id="KW-0645">Protease</keyword>
<dbReference type="InterPro" id="IPR050882">
    <property type="entry name" value="Prepilin_peptidase/N-MTase"/>
</dbReference>
<comment type="catalytic activity">
    <reaction evidence="9">
        <text>Typically cleaves a -Gly-|-Phe- bond to release an N-terminal, basic peptide of 5-8 residues from type IV prepilin, and then N-methylates the new N-terminal amino group, the methyl donor being S-adenosyl-L-methionine.</text>
        <dbReference type="EC" id="3.4.23.43"/>
    </reaction>
</comment>
<evidence type="ECO:0000259" key="13">
    <source>
        <dbReference type="Pfam" id="PF06750"/>
    </source>
</evidence>
<dbReference type="AlphaFoldDB" id="A0A852RRH2"/>
<keyword evidence="4" id="KW-0997">Cell inner membrane</keyword>
<feature type="compositionally biased region" description="Basic and acidic residues" evidence="10">
    <location>
        <begin position="1"/>
        <end position="18"/>
    </location>
</feature>
<dbReference type="Gene3D" id="1.20.120.1220">
    <property type="match status" value="1"/>
</dbReference>
<organism evidence="14 15">
    <name type="scientific">Nocardioides kongjuensis</name>
    <dbReference type="NCBI Taxonomy" id="349522"/>
    <lineage>
        <taxon>Bacteria</taxon>
        <taxon>Bacillati</taxon>
        <taxon>Actinomycetota</taxon>
        <taxon>Actinomycetes</taxon>
        <taxon>Propionibacteriales</taxon>
        <taxon>Nocardioidaceae</taxon>
        <taxon>Nocardioides</taxon>
    </lineage>
</organism>
<evidence type="ECO:0000256" key="2">
    <source>
        <dbReference type="ARBA" id="ARBA00005801"/>
    </source>
</evidence>
<evidence type="ECO:0000256" key="11">
    <source>
        <dbReference type="SAM" id="Phobius"/>
    </source>
</evidence>
<feature type="transmembrane region" description="Helical" evidence="11">
    <location>
        <begin position="32"/>
        <end position="52"/>
    </location>
</feature>
<evidence type="ECO:0000256" key="10">
    <source>
        <dbReference type="SAM" id="MobiDB-lite"/>
    </source>
</evidence>
<protein>
    <recommendedName>
        <fullName evidence="9">Prepilin leader peptidase/N-methyltransferase</fullName>
        <ecNumber evidence="9">2.1.1.-</ecNumber>
        <ecNumber evidence="9">3.4.23.43</ecNumber>
    </recommendedName>
</protein>
<name>A0A852RRH2_9ACTN</name>
<evidence type="ECO:0000313" key="14">
    <source>
        <dbReference type="EMBL" id="NYD30544.1"/>
    </source>
</evidence>
<dbReference type="Pfam" id="PF01478">
    <property type="entry name" value="Peptidase_A24"/>
    <property type="match status" value="1"/>
</dbReference>
<keyword evidence="9" id="KW-0511">Multifunctional enzyme</keyword>
<evidence type="ECO:0000256" key="4">
    <source>
        <dbReference type="ARBA" id="ARBA00022519"/>
    </source>
</evidence>
<proteinExistence type="inferred from homology"/>
<dbReference type="Proteomes" id="UP000582231">
    <property type="component" value="Unassembled WGS sequence"/>
</dbReference>
<dbReference type="PANTHER" id="PTHR30487">
    <property type="entry name" value="TYPE 4 PREPILIN-LIKE PROTEINS LEADER PEPTIDE-PROCESSING ENZYME"/>
    <property type="match status" value="1"/>
</dbReference>
<reference evidence="14 15" key="1">
    <citation type="submission" date="2020-07" db="EMBL/GenBank/DDBJ databases">
        <title>Sequencing the genomes of 1000 actinobacteria strains.</title>
        <authorList>
            <person name="Klenk H.-P."/>
        </authorList>
    </citation>
    <scope>NUCLEOTIDE SEQUENCE [LARGE SCALE GENOMIC DNA]</scope>
    <source>
        <strain evidence="14 15">DSM 19082</strain>
    </source>
</reference>
<keyword evidence="5 9" id="KW-0812">Transmembrane</keyword>
<dbReference type="InterPro" id="IPR010627">
    <property type="entry name" value="Prepilin_pept_A24_N"/>
</dbReference>
<feature type="transmembrane region" description="Helical" evidence="11">
    <location>
        <begin position="181"/>
        <end position="202"/>
    </location>
</feature>
<feature type="transmembrane region" description="Helical" evidence="11">
    <location>
        <begin position="261"/>
        <end position="280"/>
    </location>
</feature>
<evidence type="ECO:0000256" key="7">
    <source>
        <dbReference type="ARBA" id="ARBA00023136"/>
    </source>
</evidence>
<feature type="transmembrane region" description="Helical" evidence="11">
    <location>
        <begin position="132"/>
        <end position="149"/>
    </location>
</feature>
<evidence type="ECO:0000256" key="3">
    <source>
        <dbReference type="ARBA" id="ARBA00022475"/>
    </source>
</evidence>
<gene>
    <name evidence="14" type="ORF">BJ958_002090</name>
</gene>